<dbReference type="STRING" id="3827.A0A1S3E2I3"/>
<dbReference type="FunFam" id="1.25.10.10:FF:000162">
    <property type="entry name" value="GCN1, eIF2 alpha kinase activator homolog"/>
    <property type="match status" value="1"/>
</dbReference>
<name>A0A1S3E2I3_CICAR</name>
<feature type="region of interest" description="Disordered" evidence="5">
    <location>
        <begin position="794"/>
        <end position="839"/>
    </location>
</feature>
<evidence type="ECO:0000259" key="6">
    <source>
        <dbReference type="SMART" id="SM01349"/>
    </source>
</evidence>
<dbReference type="PROSITE" id="PS50077">
    <property type="entry name" value="HEAT_REPEAT"/>
    <property type="match status" value="3"/>
</dbReference>
<reference evidence="7" key="1">
    <citation type="journal article" date="2013" name="Nat. Biotechnol.">
        <title>Draft genome sequence of chickpea (Cicer arietinum) provides a resource for trait improvement.</title>
        <authorList>
            <person name="Varshney R.K."/>
            <person name="Song C."/>
            <person name="Saxena R.K."/>
            <person name="Azam S."/>
            <person name="Yu S."/>
            <person name="Sharpe A.G."/>
            <person name="Cannon S."/>
            <person name="Baek J."/>
            <person name="Rosen B.D."/>
            <person name="Tar'an B."/>
            <person name="Millan T."/>
            <person name="Zhang X."/>
            <person name="Ramsay L.D."/>
            <person name="Iwata A."/>
            <person name="Wang Y."/>
            <person name="Nelson W."/>
            <person name="Farmer A.D."/>
            <person name="Gaur P.M."/>
            <person name="Soderlund C."/>
            <person name="Penmetsa R.V."/>
            <person name="Xu C."/>
            <person name="Bharti A.K."/>
            <person name="He W."/>
            <person name="Winter P."/>
            <person name="Zhao S."/>
            <person name="Hane J.K."/>
            <person name="Carrasquilla-Garcia N."/>
            <person name="Condie J.A."/>
            <person name="Upadhyaya H.D."/>
            <person name="Luo M.C."/>
            <person name="Thudi M."/>
            <person name="Gowda C.L."/>
            <person name="Singh N.P."/>
            <person name="Lichtenzveig J."/>
            <person name="Gali K.K."/>
            <person name="Rubio J."/>
            <person name="Nadarajan N."/>
            <person name="Dolezel J."/>
            <person name="Bansal K.C."/>
            <person name="Xu X."/>
            <person name="Edwards D."/>
            <person name="Zhang G."/>
            <person name="Kahl G."/>
            <person name="Gil J."/>
            <person name="Singh K.B."/>
            <person name="Datta S.K."/>
            <person name="Jackson S.A."/>
            <person name="Wang J."/>
            <person name="Cook D.R."/>
        </authorList>
    </citation>
    <scope>NUCLEOTIDE SEQUENCE [LARGE SCALE GENOMIC DNA]</scope>
    <source>
        <strain evidence="7">cv. CDC Frontier</strain>
    </source>
</reference>
<dbReference type="KEGG" id="cam:101490900"/>
<dbReference type="OrthoDB" id="5148094at2759"/>
<reference evidence="8" key="2">
    <citation type="submission" date="2025-08" db="UniProtKB">
        <authorList>
            <consortium name="RefSeq"/>
        </authorList>
    </citation>
    <scope>IDENTIFICATION</scope>
    <source>
        <tissue evidence="8">Etiolated seedlings</tissue>
    </source>
</reference>
<dbReference type="eggNOG" id="KOG1242">
    <property type="taxonomic scope" value="Eukaryota"/>
</dbReference>
<dbReference type="FunFam" id="1.25.10.10:FF:000090">
    <property type="entry name" value="eIF-2-alpha kinase activator GCN1"/>
    <property type="match status" value="1"/>
</dbReference>
<dbReference type="GO" id="GO:0019887">
    <property type="term" value="F:protein kinase regulator activity"/>
    <property type="evidence" value="ECO:0007669"/>
    <property type="project" value="TreeGrafter"/>
</dbReference>
<dbReference type="PaxDb" id="3827-XP_004494756.1"/>
<evidence type="ECO:0000313" key="7">
    <source>
        <dbReference type="Proteomes" id="UP000087171"/>
    </source>
</evidence>
<dbReference type="PANTHER" id="PTHR23346">
    <property type="entry name" value="TRANSLATIONAL ACTIVATOR GCN1-RELATED"/>
    <property type="match status" value="1"/>
</dbReference>
<feature type="repeat" description="HEAT" evidence="4">
    <location>
        <begin position="1618"/>
        <end position="1656"/>
    </location>
</feature>
<dbReference type="RefSeq" id="XP_012569579.1">
    <property type="nucleotide sequence ID" value="XM_012714125.2"/>
</dbReference>
<feature type="compositionally biased region" description="Basic and acidic residues" evidence="5">
    <location>
        <begin position="820"/>
        <end position="839"/>
    </location>
</feature>
<dbReference type="Pfam" id="PF24993">
    <property type="entry name" value="GNC1_N"/>
    <property type="match status" value="1"/>
</dbReference>
<dbReference type="InterPro" id="IPR021133">
    <property type="entry name" value="HEAT_type_2"/>
</dbReference>
<accession>A0A1S3E2I3</accession>
<organism evidence="7 8">
    <name type="scientific">Cicer arietinum</name>
    <name type="common">Chickpea</name>
    <name type="synonym">Garbanzo</name>
    <dbReference type="NCBI Taxonomy" id="3827"/>
    <lineage>
        <taxon>Eukaryota</taxon>
        <taxon>Viridiplantae</taxon>
        <taxon>Streptophyta</taxon>
        <taxon>Embryophyta</taxon>
        <taxon>Tracheophyta</taxon>
        <taxon>Spermatophyta</taxon>
        <taxon>Magnoliopsida</taxon>
        <taxon>eudicotyledons</taxon>
        <taxon>Gunneridae</taxon>
        <taxon>Pentapetalae</taxon>
        <taxon>rosids</taxon>
        <taxon>fabids</taxon>
        <taxon>Fabales</taxon>
        <taxon>Fabaceae</taxon>
        <taxon>Papilionoideae</taxon>
        <taxon>50 kb inversion clade</taxon>
        <taxon>NPAAA clade</taxon>
        <taxon>Hologalegina</taxon>
        <taxon>IRL clade</taxon>
        <taxon>Cicereae</taxon>
        <taxon>Cicer</taxon>
    </lineage>
</organism>
<gene>
    <name evidence="8" type="primary">LOC101490900</name>
</gene>
<dbReference type="InterPro" id="IPR034085">
    <property type="entry name" value="TOG"/>
</dbReference>
<dbReference type="GeneID" id="101490900"/>
<evidence type="ECO:0000256" key="5">
    <source>
        <dbReference type="SAM" id="MobiDB-lite"/>
    </source>
</evidence>
<dbReference type="GO" id="GO:0034198">
    <property type="term" value="P:cellular response to amino acid starvation"/>
    <property type="evidence" value="ECO:0007669"/>
    <property type="project" value="TreeGrafter"/>
</dbReference>
<dbReference type="GO" id="GO:0006417">
    <property type="term" value="P:regulation of translation"/>
    <property type="evidence" value="ECO:0007669"/>
    <property type="project" value="TreeGrafter"/>
</dbReference>
<evidence type="ECO:0000256" key="4">
    <source>
        <dbReference type="PROSITE-ProRule" id="PRU00103"/>
    </source>
</evidence>
<dbReference type="Pfam" id="PF23271">
    <property type="entry name" value="HEAT_GCN1"/>
    <property type="match status" value="1"/>
</dbReference>
<dbReference type="Pfam" id="PF24987">
    <property type="entry name" value="HEAT_EF3_N"/>
    <property type="match status" value="2"/>
</dbReference>
<feature type="repeat" description="HEAT" evidence="4">
    <location>
        <begin position="1964"/>
        <end position="2001"/>
    </location>
</feature>
<protein>
    <submittedName>
        <fullName evidence="8">Protein ILITYHIA</fullName>
    </submittedName>
</protein>
<keyword evidence="7" id="KW-1185">Reference proteome</keyword>
<comment type="similarity">
    <text evidence="1">Belongs to the GCN1 family.</text>
</comment>
<dbReference type="GO" id="GO:0005829">
    <property type="term" value="C:cytosol"/>
    <property type="evidence" value="ECO:0007669"/>
    <property type="project" value="TreeGrafter"/>
</dbReference>
<dbReference type="Gene3D" id="1.25.10.10">
    <property type="entry name" value="Leucine-rich Repeat Variant"/>
    <property type="match status" value="6"/>
</dbReference>
<dbReference type="Pfam" id="PF24984">
    <property type="entry name" value="HEAT_EF3_GNC1"/>
    <property type="match status" value="1"/>
</dbReference>
<dbReference type="InterPro" id="IPR057546">
    <property type="entry name" value="HEAT_GCN1"/>
</dbReference>
<evidence type="ECO:0000313" key="8">
    <source>
        <dbReference type="RefSeq" id="XP_012569579.1"/>
    </source>
</evidence>
<feature type="domain" description="TOG" evidence="6">
    <location>
        <begin position="1325"/>
        <end position="1557"/>
    </location>
</feature>
<evidence type="ECO:0000256" key="2">
    <source>
        <dbReference type="ARBA" id="ARBA00022553"/>
    </source>
</evidence>
<dbReference type="Pfam" id="PF25786">
    <property type="entry name" value="HEAT_GCN1_C"/>
    <property type="match status" value="1"/>
</dbReference>
<dbReference type="Proteomes" id="UP000087171">
    <property type="component" value="Chromosome Ca3"/>
</dbReference>
<dbReference type="InterPro" id="IPR056810">
    <property type="entry name" value="GNC1-like_N"/>
</dbReference>
<evidence type="ECO:0000256" key="1">
    <source>
        <dbReference type="ARBA" id="ARBA00007366"/>
    </source>
</evidence>
<dbReference type="PANTHER" id="PTHR23346:SF7">
    <property type="entry name" value="STALLED RIBOSOME SENSOR GCN1"/>
    <property type="match status" value="1"/>
</dbReference>
<dbReference type="SUPFAM" id="SSF48371">
    <property type="entry name" value="ARM repeat"/>
    <property type="match status" value="4"/>
</dbReference>
<dbReference type="SMART" id="SM01349">
    <property type="entry name" value="TOG"/>
    <property type="match status" value="2"/>
</dbReference>
<sequence length="2627" mass="287827">MAESLQSLVSLSELVSTSSTNQRLRIFRREVPSFLNSFTSDMSAELALLLTDIIFRTVATYDDLRSRKAVDDVIVKALSETVFMKTFAAALVQSMEKQLKFQSHVGCYRLLSWSCLLLRKSQFSTVSKNALCRVAAGQASLLNIVWERSFRERRACRKKFFHLFTESPDIYKVYVQEVKNGVIPYKDCPELLLLLLEFSSRSPTLFGEFKPAILDIYVSAILSAREKPGKSLTEAFHPLYLQISHEDFQSVVMPAAVKMLKRNPEIVLESVGILLKSVNLDLSKYASEILSVVLVQARHADEGRRDVALAIVRSLSQKSSNPDAFDTMFNAIKSIIKGSEGRLAFPYQRVGMVNAIQELSNAPDGKYLISLSQTICDFLLSCYKDDGNEEVKVTALSAIASWAVKSTNIIQESLVSFFASGLKEKETLRRGFLRSLRAICKNTDAVLKMSPLLSPLVQLVKTGFTKAVQRLDGIYALLLVGKIAAVDIKAEELLVKEKIWALISQNEPSLVPISMASKLAVEDNMACIDLLEVLLLEHLQRTLSNFSVRLLLQLMIFFICHPRWDIRRMSYNVATRIITSVPQLSEDLFSEFSKYLNLIGEKLSALRISDTDISLDPQVPFIPSVEVLVKALLIMSPAAMKVAPDSFIRITLCSHHPCVVGSAKRDAVWKRLSKCLQAHGFEVIDIISANVVTFVQVGLGPMGLRSANPLEQEAAISSLSNLMSIIPGDTYTEFEKHLLNLPERFSHDALSENDIQIFHTPEGMLSTEQGIYVAESVAFKNTKQAKGRFRMYDDEDSLDHGQSNHSIKRDQPSREAAGAGKKDNGKATKKADKGKTAKEEARELLLKEEASVRDKVREIQKNLSLMLRTLGNMAVANSIFAHSRLPSMVKFVEPLLRSPIVSDEAFETLVKLSRCTAPPLCDWALDISTALRLVVTDEFNLLFPSGAEGEVNQRPSHGLFERIIDGLSTSCKSGALPVDSFSFVFPIMERILLCSKKTKFHDDVLRLFYLHMDPHLPLPRVRMLSVLYHVLGVVPAYQASIGPALNELSLGFQPDEVASALYGVYAKDVHVRMACLNAVKCIPAVSNRSLPQNTEVATSIWIALHDPEKLVAEVAEDIWDHYGFDFGKDFSGIFKALSHVNYNVRLAAAEALAAALDEYPDSIQESLSTLFSLYIRDMGIGDDSVDAGWLGRQGVALALHSAADVLRTKDLPVVMTFLISRALADLNADVRDRMINAGILIIDKNGKDNVSLLFPIFENYLNKTAPDEEQYDLVREGVVIFTGALAKHLAKDDPKVHAVVDKLLDVLNTPSESVQRAVSACLSPLMQSKQDEAAALVTRLLDQMIKSEKYGERRGAAFGLAGVVKGFGISCLKKHKIVIILQECLAERNSAKSREGALLGFECLCETLGKLFEPYVIQMLPLLLVSFSDQVAAVREASEGAARAMMSQLSAQGVKLVLPSLLKGLEDKAWRTKQSSVQLLGAMAYCAPQQLSQCLPKIVPKLTEVLTDSHPKVQSAGQMALQQVGSVIKNPEISALVPTLLKGLSDPNEHTKYSLDILLQTTFVNSIDAPSLALLVPIVHRGLRVRSADTKKRASQIVGNMCSLVTEPKDMIPYIGLLLPEVKKVLVDPIPEVRSVAARAIGSLIGGMGEENFPDLVPWLFETLKSDNSNVERSGAAQGLSEVLAALGVVYFEHVLPDIIRNCSHQKASVRDGYLTLFKYLPRSLGVQFQNYLPQVLPAILDGLADENESVRDAALGAGHVLVEHYATTSLPLLLPAVEDGIFNDSWRIRQSSVELLGDLLFKVAGTSGKALLEGGSDDEGSSTEAHGRAIIEVLGRDKRNEVLAALYMVRADISLSVRQAALHVWKTIVANTPKTLREIMPVLMDTLIASLASASSERRQVAGRSLGELVRKLGERVLPLIIPILSQGLSDPDSSRRQGVCVGLSEVMASAGKSQLLTFMNELIPTIRTALCDSEPAVRESAGLAFSTLYKSAGMQAIDEIVPTLLHALEVDKTSDTALDGLKQILSVRTSAVLPHILPKLVHPPLSAFHAHALGALAEVAGPGLDFHLGTVLPPLLSAMSDVDQEVQASAKEAAETIVLVIDDEGVEPLISELVKGVSDSQAAVRRSSSYLIGYLFKNSKLYLVDEAPNMISTLIVLLSDTDSSVVTVAWEALSRVIISVPKEVLPSYIKLVRDAVSSSRDKERRKKKGGPILIPGFCLPKALQPILPIFLQGLISGSAELREQAALGLGELIEVTSEQSLKDFVIPITGPLIRIIGDRFPWQVKSAILSTLTIMIRKGGIFLKPFLPQLQTTFVKCLQDSTRTVRSGAALALGMLSGLSTRVDPLVSDMLSSLQGSDGGVREAIFSALKGVLRHAGKNVSSAVRSRIYSVLKDFIHHDDDRVRIYAASILGILTQYLEAVQLTELIQELSSLANSPNWPSRHGSILTISSLLYHNPAPIFSSSLFPTIVDCLRYALKDEKFPLRETSTKALGRLLLYQAQVDPSDTQLYKDILLLLVTSTRDESSEVRRRALSAIKAVAKAHPSAIMSHGAVIGPALAECLKDANTPVRLAAERCALHAFQLTKGSENVQAVQKYITGLDARRLSKFPEYSDDSGDSDEDISTS</sequence>
<dbReference type="InterPro" id="IPR016024">
    <property type="entry name" value="ARM-type_fold"/>
</dbReference>
<keyword evidence="2" id="KW-0597">Phosphoprotein</keyword>
<evidence type="ECO:0000256" key="3">
    <source>
        <dbReference type="ARBA" id="ARBA00022737"/>
    </source>
</evidence>
<proteinExistence type="inferred from homology"/>
<dbReference type="InterPro" id="IPR011989">
    <property type="entry name" value="ARM-like"/>
</dbReference>
<dbReference type="FunFam" id="1.25.10.10:FF:000096">
    <property type="entry name" value="eIF-2-alpha kinase activator gcn1"/>
    <property type="match status" value="1"/>
</dbReference>
<feature type="domain" description="TOG" evidence="6">
    <location>
        <begin position="1909"/>
        <end position="2132"/>
    </location>
</feature>
<keyword evidence="3" id="KW-0677">Repeat</keyword>
<feature type="repeat" description="HEAT" evidence="4">
    <location>
        <begin position="2073"/>
        <end position="2111"/>
    </location>
</feature>